<dbReference type="InterPro" id="IPR003329">
    <property type="entry name" value="Cytidylyl_trans"/>
</dbReference>
<dbReference type="AlphaFoldDB" id="A0A381Z993"/>
<evidence type="ECO:0008006" key="2">
    <source>
        <dbReference type="Google" id="ProtNLM"/>
    </source>
</evidence>
<dbReference type="Gene3D" id="3.90.550.10">
    <property type="entry name" value="Spore Coat Polysaccharide Biosynthesis Protein SpsA, Chain A"/>
    <property type="match status" value="1"/>
</dbReference>
<protein>
    <recommendedName>
        <fullName evidence="2">Acylneuraminate cytidylyltransferase</fullName>
    </recommendedName>
</protein>
<proteinExistence type="predicted"/>
<name>A0A381Z993_9ZZZZ</name>
<dbReference type="Pfam" id="PF02348">
    <property type="entry name" value="CTP_transf_3"/>
    <property type="match status" value="1"/>
</dbReference>
<dbReference type="EMBL" id="UINC01020431">
    <property type="protein sequence ID" value="SVA85810.1"/>
    <property type="molecule type" value="Genomic_DNA"/>
</dbReference>
<dbReference type="SUPFAM" id="SSF53448">
    <property type="entry name" value="Nucleotide-diphospho-sugar transferases"/>
    <property type="match status" value="1"/>
</dbReference>
<dbReference type="InterPro" id="IPR029044">
    <property type="entry name" value="Nucleotide-diphossugar_trans"/>
</dbReference>
<dbReference type="PANTHER" id="PTHR42866">
    <property type="entry name" value="3-DEOXY-MANNO-OCTULOSONATE CYTIDYLYLTRANSFERASE"/>
    <property type="match status" value="1"/>
</dbReference>
<dbReference type="GO" id="GO:0005829">
    <property type="term" value="C:cytosol"/>
    <property type="evidence" value="ECO:0007669"/>
    <property type="project" value="TreeGrafter"/>
</dbReference>
<organism evidence="1">
    <name type="scientific">marine metagenome</name>
    <dbReference type="NCBI Taxonomy" id="408172"/>
    <lineage>
        <taxon>unclassified sequences</taxon>
        <taxon>metagenomes</taxon>
        <taxon>ecological metagenomes</taxon>
    </lineage>
</organism>
<reference evidence="1" key="1">
    <citation type="submission" date="2018-05" db="EMBL/GenBank/DDBJ databases">
        <authorList>
            <person name="Lanie J.A."/>
            <person name="Ng W.-L."/>
            <person name="Kazmierczak K.M."/>
            <person name="Andrzejewski T.M."/>
            <person name="Davidsen T.M."/>
            <person name="Wayne K.J."/>
            <person name="Tettelin H."/>
            <person name="Glass J.I."/>
            <person name="Rusch D."/>
            <person name="Podicherti R."/>
            <person name="Tsui H.-C.T."/>
            <person name="Winkler M.E."/>
        </authorList>
    </citation>
    <scope>NUCLEOTIDE SEQUENCE</scope>
</reference>
<sequence>MGSSRLPGKVLARVVGKPLLELQVERIRRSWLIDRVIIATTELAADDAIEELADDIGVLCFRGSVDDVLGRVTSALRTFDVDLHVEFQGDSPLPDSFLIDAMIGCYLKHAGDVDYVTNALKTTFPPGQEVSVYRAATLFEAEKLVDDDSLREHVGIHIYQRPDRFRLHNVEAPAGLRAPDLYLEVDTAADLDVIRRIYEHFYPRDPEFGLRDILEFAVESGLGELNRNEPRRWKKYRQD</sequence>
<accession>A0A381Z993</accession>
<gene>
    <name evidence="1" type="ORF">METZ01_LOCUS138664</name>
</gene>
<dbReference type="PANTHER" id="PTHR42866:SF1">
    <property type="entry name" value="SPORE COAT POLYSACCHARIDE BIOSYNTHESIS PROTEIN SPSF"/>
    <property type="match status" value="1"/>
</dbReference>
<evidence type="ECO:0000313" key="1">
    <source>
        <dbReference type="EMBL" id="SVA85810.1"/>
    </source>
</evidence>